<dbReference type="EMBL" id="BKCF01000003">
    <property type="protein sequence ID" value="GEQ86455.1"/>
    <property type="molecule type" value="Genomic_DNA"/>
</dbReference>
<dbReference type="Proteomes" id="UP000326994">
    <property type="component" value="Unassembled WGS sequence"/>
</dbReference>
<reference evidence="1 2" key="1">
    <citation type="submission" date="2019-08" db="EMBL/GenBank/DDBJ databases">
        <title>Ulvibacter marinistellae sp. nov., isolated from a starfish, Patiria pectinifera.</title>
        <authorList>
            <person name="Kawano K."/>
            <person name="Ushijima N."/>
            <person name="Kihara M."/>
            <person name="Itoh H."/>
        </authorList>
    </citation>
    <scope>NUCLEOTIDE SEQUENCE [LARGE SCALE GENOMIC DNA]</scope>
    <source>
        <strain evidence="1 2">KK4</strain>
    </source>
</reference>
<name>A0A5J4G1T1_9FLAO</name>
<dbReference type="OrthoDB" id="9932762at2"/>
<protein>
    <submittedName>
        <fullName evidence="1">Uncharacterized protein</fullName>
    </submittedName>
</protein>
<evidence type="ECO:0000313" key="2">
    <source>
        <dbReference type="Proteomes" id="UP000326994"/>
    </source>
</evidence>
<organism evidence="1 2">
    <name type="scientific">Patiriisocius marinistellae</name>
    <dbReference type="NCBI Taxonomy" id="2494560"/>
    <lineage>
        <taxon>Bacteria</taxon>
        <taxon>Pseudomonadati</taxon>
        <taxon>Bacteroidota</taxon>
        <taxon>Flavobacteriia</taxon>
        <taxon>Flavobacteriales</taxon>
        <taxon>Flavobacteriaceae</taxon>
        <taxon>Patiriisocius</taxon>
    </lineage>
</organism>
<sequence>MGNKGSHGKIKWFTVTQITILNTATNARRWENANYSEKLGKIPSHGNEPDDRTQADAERVAEEYVILRNDEEIVDIVWGHHTKK</sequence>
<proteinExistence type="predicted"/>
<evidence type="ECO:0000313" key="1">
    <source>
        <dbReference type="EMBL" id="GEQ86455.1"/>
    </source>
</evidence>
<accession>A0A5J4G1T1</accession>
<dbReference type="AlphaFoldDB" id="A0A5J4G1T1"/>
<gene>
    <name evidence="1" type="ORF">ULMS_19630</name>
</gene>
<comment type="caution">
    <text evidence="1">The sequence shown here is derived from an EMBL/GenBank/DDBJ whole genome shotgun (WGS) entry which is preliminary data.</text>
</comment>
<dbReference type="RefSeq" id="WP_151894376.1">
    <property type="nucleotide sequence ID" value="NZ_BKCF01000003.1"/>
</dbReference>
<keyword evidence="2" id="KW-1185">Reference proteome</keyword>